<organism evidence="2 3">
    <name type="scientific">Niastella populi</name>
    <dbReference type="NCBI Taxonomy" id="550983"/>
    <lineage>
        <taxon>Bacteria</taxon>
        <taxon>Pseudomonadati</taxon>
        <taxon>Bacteroidota</taxon>
        <taxon>Chitinophagia</taxon>
        <taxon>Chitinophagales</taxon>
        <taxon>Chitinophagaceae</taxon>
        <taxon>Niastella</taxon>
    </lineage>
</organism>
<dbReference type="InterPro" id="IPR026444">
    <property type="entry name" value="Secre_tail"/>
</dbReference>
<dbReference type="Proteomes" id="UP000192276">
    <property type="component" value="Unassembled WGS sequence"/>
</dbReference>
<evidence type="ECO:0000313" key="3">
    <source>
        <dbReference type="Proteomes" id="UP000192276"/>
    </source>
</evidence>
<keyword evidence="3" id="KW-1185">Reference proteome</keyword>
<comment type="caution">
    <text evidence="2">The sequence shown here is derived from an EMBL/GenBank/DDBJ whole genome shotgun (WGS) entry which is preliminary data.</text>
</comment>
<dbReference type="InterPro" id="IPR013783">
    <property type="entry name" value="Ig-like_fold"/>
</dbReference>
<evidence type="ECO:0000259" key="1">
    <source>
        <dbReference type="Pfam" id="PF18962"/>
    </source>
</evidence>
<proteinExistence type="predicted"/>
<dbReference type="NCBIfam" id="TIGR04183">
    <property type="entry name" value="Por_Secre_tail"/>
    <property type="match status" value="1"/>
</dbReference>
<dbReference type="STRING" id="550983.A4R26_22280"/>
<gene>
    <name evidence="2" type="ORF">A4R26_22280</name>
</gene>
<accession>A0A1V9FKQ8</accession>
<reference evidence="3" key="1">
    <citation type="submission" date="2016-04" db="EMBL/GenBank/DDBJ databases">
        <authorList>
            <person name="Chen L."/>
            <person name="Zhuang W."/>
            <person name="Wang G."/>
        </authorList>
    </citation>
    <scope>NUCLEOTIDE SEQUENCE [LARGE SCALE GENOMIC DNA]</scope>
    <source>
        <strain evidence="3">208</strain>
    </source>
</reference>
<name>A0A1V9FKQ8_9BACT</name>
<dbReference type="AlphaFoldDB" id="A0A1V9FKQ8"/>
<dbReference type="Gene3D" id="2.60.40.10">
    <property type="entry name" value="Immunoglobulins"/>
    <property type="match status" value="1"/>
</dbReference>
<dbReference type="Pfam" id="PF18962">
    <property type="entry name" value="Por_Secre_tail"/>
    <property type="match status" value="1"/>
</dbReference>
<protein>
    <recommendedName>
        <fullName evidence="1">Secretion system C-terminal sorting domain-containing protein</fullName>
    </recommendedName>
</protein>
<feature type="domain" description="Secretion system C-terminal sorting" evidence="1">
    <location>
        <begin position="418"/>
        <end position="491"/>
    </location>
</feature>
<sequence length="496" mass="53651">MKRMHHDALHEIILYLKKTGYMKRLLFGMLLLPVAESLVAQHTVTNNGNLTIHSGGNLAVHGHFNNAASASLVNDGNLYIKRDLTSNQAAMSSGSGTLYLDGAVLQTLIGGQPFKTYNLVTGNSAGIYLNTDLYVSGAHSFNSGVITTAATPAYLAYEAGASYSGSADTRHVNGWVRKTGTTGFIYPVGNGAMQRPININNLSESSVFAVKYHAATPNTTQMQSPLVTVDPNEFWEVNRVSGGTARVTLNWDNSKVAMPSWIEPDIRVAAYEGSVWASQGGTASGSVATTGTITSDILSSFNLFTFGSISATLPLTLLQFDAKRKNAITEITWKTAEEQHVSHFTVERSENGTNFYAIGKVSARNAGRTELYSLFDDKPLLSIAYYRLKSTDQDGSSGLSHIVRVTETENGNQVLVNNPVRDRIALTAKGNLSGDFDYSIYDMHGKVVQRGKVNLRTNTQVYISIPGSIPSGSYTINLHKSSTFISKKIIVALTQP</sequence>
<evidence type="ECO:0000313" key="2">
    <source>
        <dbReference type="EMBL" id="OQP58910.1"/>
    </source>
</evidence>
<dbReference type="EMBL" id="LWBP01000186">
    <property type="protein sequence ID" value="OQP58910.1"/>
    <property type="molecule type" value="Genomic_DNA"/>
</dbReference>
<dbReference type="OrthoDB" id="863479at2"/>